<organism evidence="9 10">
    <name type="scientific">Halomicronema hongdechloris C2206</name>
    <dbReference type="NCBI Taxonomy" id="1641165"/>
    <lineage>
        <taxon>Bacteria</taxon>
        <taxon>Bacillati</taxon>
        <taxon>Cyanobacteriota</taxon>
        <taxon>Cyanophyceae</taxon>
        <taxon>Nodosilineales</taxon>
        <taxon>Nodosilineaceae</taxon>
        <taxon>Halomicronema</taxon>
    </lineage>
</organism>
<protein>
    <recommendedName>
        <fullName evidence="6 7">Ribonuclease P protein component</fullName>
        <shortName evidence="6">RNase P protein</shortName>
        <shortName evidence="6">RNaseP protein</shortName>
        <ecNumber evidence="6 7">3.1.26.5</ecNumber>
    </recommendedName>
    <alternativeName>
        <fullName evidence="6">Protein C5</fullName>
    </alternativeName>
</protein>
<reference evidence="9 10" key="1">
    <citation type="journal article" date="2016" name="Biochim. Biophys. Acta">
        <title>Characterization of red-shifted phycobilisomes isolated from the chlorophyll f-containing cyanobacterium Halomicronema hongdechloris.</title>
        <authorList>
            <person name="Li Y."/>
            <person name="Lin Y."/>
            <person name="Garvey C.J."/>
            <person name="Birch D."/>
            <person name="Corkery R.W."/>
            <person name="Loughlin P.C."/>
            <person name="Scheer H."/>
            <person name="Willows R.D."/>
            <person name="Chen M."/>
        </authorList>
    </citation>
    <scope>NUCLEOTIDE SEQUENCE [LARGE SCALE GENOMIC DNA]</scope>
    <source>
        <strain evidence="9 10">C2206</strain>
    </source>
</reference>
<dbReference type="KEGG" id="hhg:XM38_002020"/>
<dbReference type="RefSeq" id="WP_080810929.1">
    <property type="nucleotide sequence ID" value="NZ_CP021983.2"/>
</dbReference>
<dbReference type="PANTHER" id="PTHR33992">
    <property type="entry name" value="RIBONUCLEASE P PROTEIN COMPONENT"/>
    <property type="match status" value="1"/>
</dbReference>
<comment type="similarity">
    <text evidence="6">Belongs to the RnpA family.</text>
</comment>
<evidence type="ECO:0000256" key="2">
    <source>
        <dbReference type="ARBA" id="ARBA00022722"/>
    </source>
</evidence>
<gene>
    <name evidence="6 9" type="primary">rnpA</name>
    <name evidence="9" type="ORF">XM38_002020</name>
</gene>
<proteinExistence type="inferred from homology"/>
<dbReference type="GO" id="GO:0030677">
    <property type="term" value="C:ribonuclease P complex"/>
    <property type="evidence" value="ECO:0007669"/>
    <property type="project" value="TreeGrafter"/>
</dbReference>
<comment type="subunit">
    <text evidence="6">Consists of a catalytic RNA component (M1 or rnpB) and a protein subunit.</text>
</comment>
<keyword evidence="3 6" id="KW-0255">Endonuclease</keyword>
<dbReference type="PANTHER" id="PTHR33992:SF1">
    <property type="entry name" value="RIBONUCLEASE P PROTEIN COMPONENT"/>
    <property type="match status" value="1"/>
</dbReference>
<keyword evidence="2 6" id="KW-0540">Nuclease</keyword>
<dbReference type="EC" id="3.1.26.5" evidence="6 7"/>
<dbReference type="HAMAP" id="MF_00227">
    <property type="entry name" value="RNase_P"/>
    <property type="match status" value="1"/>
</dbReference>
<dbReference type="NCBIfam" id="TIGR00188">
    <property type="entry name" value="rnpA"/>
    <property type="match status" value="1"/>
</dbReference>
<dbReference type="GO" id="GO:0042781">
    <property type="term" value="F:3'-tRNA processing endoribonuclease activity"/>
    <property type="evidence" value="ECO:0007669"/>
    <property type="project" value="TreeGrafter"/>
</dbReference>
<feature type="region of interest" description="Disordered" evidence="8">
    <location>
        <begin position="46"/>
        <end position="67"/>
    </location>
</feature>
<name>A0A1Z3HG85_9CYAN</name>
<evidence type="ECO:0000256" key="1">
    <source>
        <dbReference type="ARBA" id="ARBA00022694"/>
    </source>
</evidence>
<comment type="catalytic activity">
    <reaction evidence="6">
        <text>Endonucleolytic cleavage of RNA, removing 5'-extranucleotides from tRNA precursor.</text>
        <dbReference type="EC" id="3.1.26.5"/>
    </reaction>
</comment>
<evidence type="ECO:0000313" key="9">
    <source>
        <dbReference type="EMBL" id="ASC69275.1"/>
    </source>
</evidence>
<dbReference type="GO" id="GO:0001682">
    <property type="term" value="P:tRNA 5'-leader removal"/>
    <property type="evidence" value="ECO:0007669"/>
    <property type="project" value="UniProtKB-UniRule"/>
</dbReference>
<keyword evidence="10" id="KW-1185">Reference proteome</keyword>
<dbReference type="GO" id="GO:0004526">
    <property type="term" value="F:ribonuclease P activity"/>
    <property type="evidence" value="ECO:0007669"/>
    <property type="project" value="UniProtKB-UniRule"/>
</dbReference>
<sequence length="135" mass="15536">MALPKQHRLRHFKEFAQVYRHGRRAKSPHLSVRVLDAVDPALARESAQPFDLQPQTQQPPRCGISVSQKVSKQAVGRNLWKRRIRAAFQQLLPRLHPGITVVITAHPTVQQCDYRQILQELEQLLMQLEVIDGHS</sequence>
<dbReference type="EMBL" id="CP021983">
    <property type="protein sequence ID" value="ASC69275.1"/>
    <property type="molecule type" value="Genomic_DNA"/>
</dbReference>
<evidence type="ECO:0000256" key="4">
    <source>
        <dbReference type="ARBA" id="ARBA00022801"/>
    </source>
</evidence>
<evidence type="ECO:0000256" key="5">
    <source>
        <dbReference type="ARBA" id="ARBA00022884"/>
    </source>
</evidence>
<dbReference type="OrthoDB" id="458878at2"/>
<dbReference type="STRING" id="1641165.XM38_15930"/>
<evidence type="ECO:0000256" key="7">
    <source>
        <dbReference type="NCBIfam" id="TIGR00188"/>
    </source>
</evidence>
<dbReference type="InterPro" id="IPR000100">
    <property type="entry name" value="RNase_P"/>
</dbReference>
<keyword evidence="1 6" id="KW-0819">tRNA processing</keyword>
<dbReference type="InterPro" id="IPR020568">
    <property type="entry name" value="Ribosomal_Su5_D2-typ_SF"/>
</dbReference>
<dbReference type="Proteomes" id="UP000191901">
    <property type="component" value="Chromosome"/>
</dbReference>
<evidence type="ECO:0000256" key="8">
    <source>
        <dbReference type="SAM" id="MobiDB-lite"/>
    </source>
</evidence>
<feature type="compositionally biased region" description="Polar residues" evidence="8">
    <location>
        <begin position="53"/>
        <end position="67"/>
    </location>
</feature>
<dbReference type="InterPro" id="IPR014721">
    <property type="entry name" value="Ribsml_uS5_D2-typ_fold_subgr"/>
</dbReference>
<keyword evidence="5 6" id="KW-0694">RNA-binding</keyword>
<dbReference type="Gene3D" id="3.30.230.10">
    <property type="match status" value="1"/>
</dbReference>
<dbReference type="AlphaFoldDB" id="A0A1Z3HG85"/>
<dbReference type="GO" id="GO:0000049">
    <property type="term" value="F:tRNA binding"/>
    <property type="evidence" value="ECO:0007669"/>
    <property type="project" value="UniProtKB-UniRule"/>
</dbReference>
<evidence type="ECO:0000313" key="10">
    <source>
        <dbReference type="Proteomes" id="UP000191901"/>
    </source>
</evidence>
<comment type="function">
    <text evidence="6">RNaseP catalyzes the removal of the 5'-leader sequence from pre-tRNA to produce the mature 5'-terminus. It can also cleave other RNA substrates such as 4.5S RNA. The protein component plays an auxiliary but essential role in vivo by binding to the 5'-leader sequence and broadening the substrate specificity of the ribozyme.</text>
</comment>
<evidence type="ECO:0000256" key="6">
    <source>
        <dbReference type="HAMAP-Rule" id="MF_00227"/>
    </source>
</evidence>
<keyword evidence="4 6" id="KW-0378">Hydrolase</keyword>
<evidence type="ECO:0000256" key="3">
    <source>
        <dbReference type="ARBA" id="ARBA00022759"/>
    </source>
</evidence>
<accession>A0A1Z3HG85</accession>
<dbReference type="SUPFAM" id="SSF54211">
    <property type="entry name" value="Ribosomal protein S5 domain 2-like"/>
    <property type="match status" value="1"/>
</dbReference>
<dbReference type="Pfam" id="PF00825">
    <property type="entry name" value="Ribonuclease_P"/>
    <property type="match status" value="1"/>
</dbReference>